<keyword evidence="6" id="KW-0175">Coiled coil</keyword>
<protein>
    <submittedName>
        <fullName evidence="13">Macrolide-specific efflux system membrane fusion protein</fullName>
    </submittedName>
</protein>
<comment type="subcellular location">
    <subcellularLocation>
        <location evidence="1">Cell membrane</location>
    </subcellularLocation>
</comment>
<keyword evidence="4" id="KW-1003">Cell membrane</keyword>
<keyword evidence="8" id="KW-1133">Transmembrane helix</keyword>
<feature type="domain" description="Multidrug resistance protein MdtA-like alpha-helical hairpin" evidence="9">
    <location>
        <begin position="115"/>
        <end position="181"/>
    </location>
</feature>
<dbReference type="PANTHER" id="PTHR30469:SF33">
    <property type="entry name" value="SLR1207 PROTEIN"/>
    <property type="match status" value="1"/>
</dbReference>
<dbReference type="InterPro" id="IPR058626">
    <property type="entry name" value="MdtA-like_b-barrel"/>
</dbReference>
<dbReference type="Gene3D" id="2.40.420.20">
    <property type="match status" value="1"/>
</dbReference>
<evidence type="ECO:0000256" key="8">
    <source>
        <dbReference type="SAM" id="Phobius"/>
    </source>
</evidence>
<dbReference type="GO" id="GO:0019898">
    <property type="term" value="C:extrinsic component of membrane"/>
    <property type="evidence" value="ECO:0007669"/>
    <property type="project" value="InterPro"/>
</dbReference>
<evidence type="ECO:0000259" key="9">
    <source>
        <dbReference type="Pfam" id="PF25876"/>
    </source>
</evidence>
<dbReference type="Gene3D" id="2.40.50.100">
    <property type="match status" value="1"/>
</dbReference>
<name>A0A7W8G0L3_9GAMM</name>
<dbReference type="GO" id="GO:1990281">
    <property type="term" value="C:efflux pump complex"/>
    <property type="evidence" value="ECO:0007669"/>
    <property type="project" value="TreeGrafter"/>
</dbReference>
<keyword evidence="3" id="KW-0813">Transport</keyword>
<evidence type="ECO:0000256" key="7">
    <source>
        <dbReference type="ARBA" id="ARBA00023136"/>
    </source>
</evidence>
<keyword evidence="5" id="KW-0997">Cell inner membrane</keyword>
<evidence type="ECO:0000256" key="5">
    <source>
        <dbReference type="ARBA" id="ARBA00022519"/>
    </source>
</evidence>
<dbReference type="EMBL" id="JACHHP010000007">
    <property type="protein sequence ID" value="MBB5209617.1"/>
    <property type="molecule type" value="Genomic_DNA"/>
</dbReference>
<accession>A0A7W8G0L3</accession>
<dbReference type="Pfam" id="PF25944">
    <property type="entry name" value="Beta-barrel_RND"/>
    <property type="match status" value="1"/>
</dbReference>
<dbReference type="InterPro" id="IPR006143">
    <property type="entry name" value="RND_pump_MFP"/>
</dbReference>
<organism evidence="13 14">
    <name type="scientific">Chiayiivirga flava</name>
    <dbReference type="NCBI Taxonomy" id="659595"/>
    <lineage>
        <taxon>Bacteria</taxon>
        <taxon>Pseudomonadati</taxon>
        <taxon>Pseudomonadota</taxon>
        <taxon>Gammaproteobacteria</taxon>
        <taxon>Lysobacterales</taxon>
        <taxon>Lysobacteraceae</taxon>
        <taxon>Chiayiivirga</taxon>
    </lineage>
</organism>
<dbReference type="NCBIfam" id="TIGR01730">
    <property type="entry name" value="RND_mfp"/>
    <property type="match status" value="1"/>
</dbReference>
<reference evidence="13 14" key="1">
    <citation type="submission" date="2020-08" db="EMBL/GenBank/DDBJ databases">
        <title>Genomic Encyclopedia of Type Strains, Phase IV (KMG-IV): sequencing the most valuable type-strain genomes for metagenomic binning, comparative biology and taxonomic classification.</title>
        <authorList>
            <person name="Goeker M."/>
        </authorList>
    </citation>
    <scope>NUCLEOTIDE SEQUENCE [LARGE SCALE GENOMIC DNA]</scope>
    <source>
        <strain evidence="13 14">DSM 24163</strain>
    </source>
</reference>
<dbReference type="Pfam" id="PF25967">
    <property type="entry name" value="RND-MFP_C"/>
    <property type="match status" value="1"/>
</dbReference>
<evidence type="ECO:0000256" key="2">
    <source>
        <dbReference type="ARBA" id="ARBA00009477"/>
    </source>
</evidence>
<dbReference type="RefSeq" id="WP_183962155.1">
    <property type="nucleotide sequence ID" value="NZ_JACHHP010000007.1"/>
</dbReference>
<evidence type="ECO:0000259" key="11">
    <source>
        <dbReference type="Pfam" id="PF25944"/>
    </source>
</evidence>
<dbReference type="GO" id="GO:1990961">
    <property type="term" value="P:xenobiotic detoxification by transmembrane export across the plasma membrane"/>
    <property type="evidence" value="ECO:0007669"/>
    <property type="project" value="InterPro"/>
</dbReference>
<dbReference type="Gene3D" id="2.40.30.170">
    <property type="match status" value="1"/>
</dbReference>
<evidence type="ECO:0000256" key="4">
    <source>
        <dbReference type="ARBA" id="ARBA00022475"/>
    </source>
</evidence>
<dbReference type="InterPro" id="IPR058627">
    <property type="entry name" value="MdtA-like_C"/>
</dbReference>
<evidence type="ECO:0000259" key="12">
    <source>
        <dbReference type="Pfam" id="PF25967"/>
    </source>
</evidence>
<dbReference type="InterPro" id="IPR058624">
    <property type="entry name" value="MdtA-like_HH"/>
</dbReference>
<comment type="caution">
    <text evidence="13">The sequence shown here is derived from an EMBL/GenBank/DDBJ whole genome shotgun (WGS) entry which is preliminary data.</text>
</comment>
<gene>
    <name evidence="13" type="ORF">HNQ52_003189</name>
</gene>
<keyword evidence="14" id="KW-1185">Reference proteome</keyword>
<evidence type="ECO:0000256" key="3">
    <source>
        <dbReference type="ARBA" id="ARBA00022448"/>
    </source>
</evidence>
<evidence type="ECO:0000259" key="10">
    <source>
        <dbReference type="Pfam" id="PF25917"/>
    </source>
</evidence>
<dbReference type="GO" id="GO:0015562">
    <property type="term" value="F:efflux transmembrane transporter activity"/>
    <property type="evidence" value="ECO:0007669"/>
    <property type="project" value="TreeGrafter"/>
</dbReference>
<dbReference type="AlphaFoldDB" id="A0A7W8G0L3"/>
<keyword evidence="7 8" id="KW-0472">Membrane</keyword>
<feature type="domain" description="Multidrug resistance protein MdtA-like barrel-sandwich hybrid" evidence="10">
    <location>
        <begin position="68"/>
        <end position="220"/>
    </location>
</feature>
<comment type="similarity">
    <text evidence="2">Belongs to the membrane fusion protein (MFP) (TC 8.A.1) family.</text>
</comment>
<dbReference type="Proteomes" id="UP000521199">
    <property type="component" value="Unassembled WGS sequence"/>
</dbReference>
<dbReference type="GO" id="GO:1990195">
    <property type="term" value="C:macrolide transmembrane transporter complex"/>
    <property type="evidence" value="ECO:0007669"/>
    <property type="project" value="InterPro"/>
</dbReference>
<dbReference type="InterPro" id="IPR030190">
    <property type="entry name" value="MacA_alpha-hairpin_sf"/>
</dbReference>
<evidence type="ECO:0000256" key="6">
    <source>
        <dbReference type="ARBA" id="ARBA00023054"/>
    </source>
</evidence>
<feature type="domain" description="Multidrug resistance protein MdtA-like C-terminal permuted SH3" evidence="12">
    <location>
        <begin position="311"/>
        <end position="367"/>
    </location>
</feature>
<dbReference type="PANTHER" id="PTHR30469">
    <property type="entry name" value="MULTIDRUG RESISTANCE PROTEIN MDTA"/>
    <property type="match status" value="1"/>
</dbReference>
<proteinExistence type="inferred from homology"/>
<dbReference type="GO" id="GO:0030313">
    <property type="term" value="C:cell envelope"/>
    <property type="evidence" value="ECO:0007669"/>
    <property type="project" value="UniProtKB-SubCell"/>
</dbReference>
<evidence type="ECO:0000313" key="14">
    <source>
        <dbReference type="Proteomes" id="UP000521199"/>
    </source>
</evidence>
<dbReference type="Pfam" id="PF25917">
    <property type="entry name" value="BSH_RND"/>
    <property type="match status" value="1"/>
</dbReference>
<dbReference type="Pfam" id="PF25876">
    <property type="entry name" value="HH_MFP_RND"/>
    <property type="match status" value="1"/>
</dbReference>
<feature type="domain" description="Multidrug resistance protein MdtA-like beta-barrel" evidence="11">
    <location>
        <begin position="228"/>
        <end position="305"/>
    </location>
</feature>
<feature type="transmembrane region" description="Helical" evidence="8">
    <location>
        <begin position="12"/>
        <end position="34"/>
    </location>
</feature>
<dbReference type="SUPFAM" id="SSF111369">
    <property type="entry name" value="HlyD-like secretion proteins"/>
    <property type="match status" value="1"/>
</dbReference>
<dbReference type="Gene3D" id="6.10.140.1990">
    <property type="match status" value="1"/>
</dbReference>
<sequence>MPTTSRRRFPVWLAWASALVIGGLAVGAVVMLGGGGGKARPPSTATAQIGDIAITVSALGKIGPKTYVDVGAQVSGQLDVVHVQIGERVEQGQLLAEIDPRVYESRVEADRARVDSLQAQLAERDAALALARTTHERNTSIAARGLIAKDLVDTSGATLKQAQAQLGSIRAQLREAQSTLDGDVASLSYAKVYAPIAGTVVSQTVLEGQTLNTNQTAPTLLRIADLQTMTVTAQVAEADIPRIVVGTPAYFSTLGQPDRRWRGTVRQLLPTPDIVNEVVLYKVLIDVGNEDGALLPDMTAQVFFTVAEASDAVTVPVNAIATQAGVSHVQVIGEDGAPQRREVQVGLRDRDRAQILSGLAAGERVVVPDAAVAATQQGTRGGFGMFGPRR</sequence>
<dbReference type="InterPro" id="IPR058625">
    <property type="entry name" value="MdtA-like_BSH"/>
</dbReference>
<evidence type="ECO:0000256" key="1">
    <source>
        <dbReference type="ARBA" id="ARBA00004236"/>
    </source>
</evidence>
<evidence type="ECO:0000313" key="13">
    <source>
        <dbReference type="EMBL" id="MBB5209617.1"/>
    </source>
</evidence>
<keyword evidence="8" id="KW-0812">Transmembrane</keyword>